<accession>A0AA47M6T5</accession>
<evidence type="ECO:0000313" key="2">
    <source>
        <dbReference type="EMBL" id="KAK0134714.1"/>
    </source>
</evidence>
<organism evidence="2 3">
    <name type="scientific">Merluccius polli</name>
    <name type="common">Benguela hake</name>
    <name type="synonym">Merluccius cadenati</name>
    <dbReference type="NCBI Taxonomy" id="89951"/>
    <lineage>
        <taxon>Eukaryota</taxon>
        <taxon>Metazoa</taxon>
        <taxon>Chordata</taxon>
        <taxon>Craniata</taxon>
        <taxon>Vertebrata</taxon>
        <taxon>Euteleostomi</taxon>
        <taxon>Actinopterygii</taxon>
        <taxon>Neopterygii</taxon>
        <taxon>Teleostei</taxon>
        <taxon>Neoteleostei</taxon>
        <taxon>Acanthomorphata</taxon>
        <taxon>Zeiogadaria</taxon>
        <taxon>Gadariae</taxon>
        <taxon>Gadiformes</taxon>
        <taxon>Gadoidei</taxon>
        <taxon>Merlucciidae</taxon>
        <taxon>Merluccius</taxon>
    </lineage>
</organism>
<dbReference type="EMBL" id="JAOPHQ010005690">
    <property type="protein sequence ID" value="KAK0134714.1"/>
    <property type="molecule type" value="Genomic_DNA"/>
</dbReference>
<evidence type="ECO:0000313" key="3">
    <source>
        <dbReference type="Proteomes" id="UP001174136"/>
    </source>
</evidence>
<evidence type="ECO:0000256" key="1">
    <source>
        <dbReference type="SAM" id="MobiDB-lite"/>
    </source>
</evidence>
<dbReference type="PANTHER" id="PTHR45913:SF9">
    <property type="entry name" value="GENERAL TRANSCRIPTION FACTOR II-I REPEAT DOMAIN-CONTAINING PROTEIN 2-LIKE-RELATED"/>
    <property type="match status" value="1"/>
</dbReference>
<reference evidence="2" key="1">
    <citation type="journal article" date="2023" name="Front. Mar. Sci.">
        <title>A new Merluccius polli reference genome to investigate the effects of global change in West African waters.</title>
        <authorList>
            <person name="Mateo J.L."/>
            <person name="Blanco-Fernandez C."/>
            <person name="Garcia-Vazquez E."/>
            <person name="Machado-Schiaffino G."/>
        </authorList>
    </citation>
    <scope>NUCLEOTIDE SEQUENCE</scope>
    <source>
        <strain evidence="2">C29</strain>
        <tissue evidence="2">Fin</tissue>
    </source>
</reference>
<sequence>MPNGQGHLKQHGFFTKRHTSRDGAAKTSFVIAYNIAKNSKSFSEGEFIKECLVDSAALVCPEKKEVVENVPLSRRTVARKIEDIAGNLELQLQEKVDTFSFWRWMRAVMPSYSF</sequence>
<dbReference type="PANTHER" id="PTHR45913">
    <property type="entry name" value="EPM2A-INTERACTING PROTEIN 1"/>
    <property type="match status" value="1"/>
</dbReference>
<gene>
    <name evidence="2" type="ORF">N1851_029673</name>
</gene>
<dbReference type="Proteomes" id="UP001174136">
    <property type="component" value="Unassembled WGS sequence"/>
</dbReference>
<name>A0AA47M6T5_MERPO</name>
<dbReference type="AlphaFoldDB" id="A0AA47M6T5"/>
<feature type="compositionally biased region" description="Basic residues" evidence="1">
    <location>
        <begin position="8"/>
        <end position="19"/>
    </location>
</feature>
<proteinExistence type="predicted"/>
<keyword evidence="3" id="KW-1185">Reference proteome</keyword>
<protein>
    <submittedName>
        <fullName evidence="2">Uncharacterized protein</fullName>
    </submittedName>
</protein>
<comment type="caution">
    <text evidence="2">The sequence shown here is derived from an EMBL/GenBank/DDBJ whole genome shotgun (WGS) entry which is preliminary data.</text>
</comment>
<feature type="region of interest" description="Disordered" evidence="1">
    <location>
        <begin position="1"/>
        <end position="22"/>
    </location>
</feature>